<dbReference type="GO" id="GO:0006950">
    <property type="term" value="P:response to stress"/>
    <property type="evidence" value="ECO:0007669"/>
    <property type="project" value="UniProtKB-ARBA"/>
</dbReference>
<keyword evidence="5 8" id="KW-0067">ATP-binding</keyword>
<comment type="caution">
    <text evidence="9">The sequence shown here is derived from an EMBL/GenBank/DDBJ whole genome shotgun (WGS) entry which is preliminary data.</text>
</comment>
<dbReference type="Gene3D" id="2.60.34.10">
    <property type="entry name" value="Substrate Binding Domain Of DNAk, Chain A, domain 1"/>
    <property type="match status" value="1"/>
</dbReference>
<dbReference type="InterPro" id="IPR043129">
    <property type="entry name" value="ATPase_NBD"/>
</dbReference>
<dbReference type="Gene3D" id="3.90.640.10">
    <property type="entry name" value="Actin, Chain A, domain 4"/>
    <property type="match status" value="1"/>
</dbReference>
<dbReference type="Pfam" id="PF01053">
    <property type="entry name" value="Cys_Met_Meta_PP"/>
    <property type="match status" value="2"/>
</dbReference>
<dbReference type="GO" id="GO:0005524">
    <property type="term" value="F:ATP binding"/>
    <property type="evidence" value="ECO:0007669"/>
    <property type="project" value="UniProtKB-KW"/>
</dbReference>
<evidence type="ECO:0000256" key="4">
    <source>
        <dbReference type="ARBA" id="ARBA00022824"/>
    </source>
</evidence>
<dbReference type="Gene3D" id="3.90.1150.10">
    <property type="entry name" value="Aspartate Aminotransferase, domain 1"/>
    <property type="match status" value="1"/>
</dbReference>
<dbReference type="OrthoDB" id="10348916at2759"/>
<comment type="similarity">
    <text evidence="2 8">Belongs to the heat shock protein 70 family.</text>
</comment>
<name>A0A2G5VMZ1_9PELO</name>
<dbReference type="GO" id="GO:0140662">
    <property type="term" value="F:ATP-dependent protein folding chaperone"/>
    <property type="evidence" value="ECO:0007669"/>
    <property type="project" value="InterPro"/>
</dbReference>
<dbReference type="PROSITE" id="PS00297">
    <property type="entry name" value="HSP70_1"/>
    <property type="match status" value="1"/>
</dbReference>
<keyword evidence="6" id="KW-0663">Pyridoxal phosphate</keyword>
<dbReference type="GO" id="GO:0030170">
    <property type="term" value="F:pyridoxal phosphate binding"/>
    <property type="evidence" value="ECO:0007669"/>
    <property type="project" value="InterPro"/>
</dbReference>
<dbReference type="FunFam" id="3.90.640.10:FF:000002">
    <property type="entry name" value="Heat shock 70 kDa"/>
    <property type="match status" value="1"/>
</dbReference>
<keyword evidence="7" id="KW-0346">Stress response</keyword>
<dbReference type="NCBIfam" id="NF001413">
    <property type="entry name" value="PRK00290.1"/>
    <property type="match status" value="1"/>
</dbReference>
<evidence type="ECO:0000256" key="7">
    <source>
        <dbReference type="ARBA" id="ARBA00023016"/>
    </source>
</evidence>
<dbReference type="PROSITE" id="PS01036">
    <property type="entry name" value="HSP70_3"/>
    <property type="match status" value="1"/>
</dbReference>
<dbReference type="SUPFAM" id="SSF100920">
    <property type="entry name" value="Heat shock protein 70kD (HSP70), peptide-binding domain"/>
    <property type="match status" value="1"/>
</dbReference>
<accession>A0A2G5VMZ1</accession>
<dbReference type="PROSITE" id="PS00329">
    <property type="entry name" value="HSP70_2"/>
    <property type="match status" value="1"/>
</dbReference>
<evidence type="ECO:0000256" key="5">
    <source>
        <dbReference type="ARBA" id="ARBA00022840"/>
    </source>
</evidence>
<comment type="cofactor">
    <cofactor evidence="1">
        <name>pyridoxal 5'-phosphate</name>
        <dbReference type="ChEBI" id="CHEBI:597326"/>
    </cofactor>
</comment>
<dbReference type="InterPro" id="IPR029047">
    <property type="entry name" value="HSP70_peptide-bd_sf"/>
</dbReference>
<dbReference type="FunFam" id="2.60.34.10:FF:000002">
    <property type="entry name" value="Heat shock 70 kDa"/>
    <property type="match status" value="1"/>
</dbReference>
<reference evidence="10" key="1">
    <citation type="submission" date="2017-10" db="EMBL/GenBank/DDBJ databases">
        <title>Rapid genome shrinkage in a self-fertile nematode reveals novel sperm competition proteins.</title>
        <authorList>
            <person name="Yin D."/>
            <person name="Schwarz E.M."/>
            <person name="Thomas C.G."/>
            <person name="Felde R.L."/>
            <person name="Korf I.F."/>
            <person name="Cutter A.D."/>
            <person name="Schartner C.M."/>
            <person name="Ralston E.J."/>
            <person name="Meyer B.J."/>
            <person name="Haag E.S."/>
        </authorList>
    </citation>
    <scope>NUCLEOTIDE SEQUENCE [LARGE SCALE GENOMIC DNA]</scope>
    <source>
        <strain evidence="10">JU1422</strain>
    </source>
</reference>
<dbReference type="FunFam" id="3.30.420.40:FF:000172">
    <property type="entry name" value="Heat shock 70 kDa protein"/>
    <property type="match status" value="1"/>
</dbReference>
<gene>
    <name evidence="9" type="primary">Cnig_chr_I.g300</name>
    <name evidence="9" type="ORF">B9Z55_000300</name>
</gene>
<dbReference type="Gene3D" id="1.20.1270.10">
    <property type="match status" value="1"/>
</dbReference>
<keyword evidence="3 8" id="KW-0547">Nucleotide-binding</keyword>
<dbReference type="PANTHER" id="PTHR19375">
    <property type="entry name" value="HEAT SHOCK PROTEIN 70KDA"/>
    <property type="match status" value="1"/>
</dbReference>
<keyword evidence="10" id="KW-1185">Reference proteome</keyword>
<dbReference type="InterPro" id="IPR015422">
    <property type="entry name" value="PyrdxlP-dep_Trfase_small"/>
</dbReference>
<dbReference type="SUPFAM" id="SSF100934">
    <property type="entry name" value="Heat shock protein 70kD (HSP70), C-terminal subdomain"/>
    <property type="match status" value="1"/>
</dbReference>
<dbReference type="InterPro" id="IPR000277">
    <property type="entry name" value="Cys/Met-Metab_PyrdxlP-dep_enz"/>
</dbReference>
<dbReference type="InterPro" id="IPR029048">
    <property type="entry name" value="HSP70_C_sf"/>
</dbReference>
<evidence type="ECO:0000256" key="2">
    <source>
        <dbReference type="ARBA" id="ARBA00007381"/>
    </source>
</evidence>
<dbReference type="Proteomes" id="UP000230233">
    <property type="component" value="Chromosome I"/>
</dbReference>
<organism evidence="9 10">
    <name type="scientific">Caenorhabditis nigoni</name>
    <dbReference type="NCBI Taxonomy" id="1611254"/>
    <lineage>
        <taxon>Eukaryota</taxon>
        <taxon>Metazoa</taxon>
        <taxon>Ecdysozoa</taxon>
        <taxon>Nematoda</taxon>
        <taxon>Chromadorea</taxon>
        <taxon>Rhabditida</taxon>
        <taxon>Rhabditina</taxon>
        <taxon>Rhabditomorpha</taxon>
        <taxon>Rhabditoidea</taxon>
        <taxon>Rhabditidae</taxon>
        <taxon>Peloderinae</taxon>
        <taxon>Caenorhabditis</taxon>
    </lineage>
</organism>
<dbReference type="FunFam" id="3.30.30.30:FF:000005">
    <property type="entry name" value="Heat shock protein ssb1"/>
    <property type="match status" value="1"/>
</dbReference>
<dbReference type="GO" id="GO:0019346">
    <property type="term" value="P:transsulfuration"/>
    <property type="evidence" value="ECO:0007669"/>
    <property type="project" value="InterPro"/>
</dbReference>
<dbReference type="PRINTS" id="PR00301">
    <property type="entry name" value="HEATSHOCK70"/>
</dbReference>
<dbReference type="AlphaFoldDB" id="A0A2G5VMZ1"/>
<sequence length="786" mass="87581">MKQISENALEIAKFLEAHLKVNRVYYPGLESHPQHKYAKEVMNQFSGMIAFDVGSAENAFKLVEICRKITSGKDMRVSSERTCRVYLELGVIFERLEKAYLLQSLKLIIHAVSLGGTESLIEHPLSMSHGKQLLRDGNGPSVAPGLLRFSVGIENVEDIIGDLKQALEQLEWSRNAPVSSSRVIGIDLGTTNSCVGVYQNGKIEIIANFEGNRTTPSYVAFNETERLIGDAAKDQASRNPENTVSNAKRLIGRRFDDETVQDDIKHWPFVVKSKNGTPMIQVQVKGENKEFNAEEISAMVLQQMRNISEKYLGHDVKDAVITVPAYFNDSQRQATKDAATIAGLNVIRIINEPTAAALAYGLDRGITGEKKVLIFDLGSGTCDVSILSIADKSVFEVISTAGDTHLGGEDFDSRLVEHFITEFKRKSGKDICENPRAIRRLRDACEHAKRTLSSKTETTVEVESLIDGIDFKSKITRAKFEELCAELFRRTLEPVERALKDSEIDKRNIDEIVLVGGSSKVPKIQKLLRDFFDGKELNCSINPDEAVAFGAAVQAAVLSGVRDDTVKDVVLYDVTPLSLGINTVGGVMSNIINRNTRIPANATEQYTTHDDDQTRATIKVYEGERAMTEDNHLLGRFELEGIPAAPRGTAKIGVTFEIDANGILNVTAKDRDSGSSNSITIRNEKGRLSQADIDRMVKEAKQFEREDTQRRDLASAINKFVDHVYQVKRALEKYGDRLSSAERNRAKGVVDQTLRWTKSDNIEKYQLENVEKMLKELCQEMKIMVE</sequence>
<keyword evidence="4" id="KW-0256">Endoplasmic reticulum</keyword>
<dbReference type="EMBL" id="PDUG01000001">
    <property type="protein sequence ID" value="PIC53195.1"/>
    <property type="molecule type" value="Genomic_DNA"/>
</dbReference>
<dbReference type="STRING" id="1611254.A0A2G5VMZ1"/>
<evidence type="ECO:0000256" key="6">
    <source>
        <dbReference type="ARBA" id="ARBA00022898"/>
    </source>
</evidence>
<dbReference type="Gene3D" id="3.30.420.40">
    <property type="match status" value="2"/>
</dbReference>
<evidence type="ECO:0000256" key="8">
    <source>
        <dbReference type="RuleBase" id="RU003322"/>
    </source>
</evidence>
<evidence type="ECO:0000256" key="3">
    <source>
        <dbReference type="ARBA" id="ARBA00022741"/>
    </source>
</evidence>
<evidence type="ECO:0000256" key="1">
    <source>
        <dbReference type="ARBA" id="ARBA00001933"/>
    </source>
</evidence>
<dbReference type="SUPFAM" id="SSF53067">
    <property type="entry name" value="Actin-like ATPase domain"/>
    <property type="match status" value="2"/>
</dbReference>
<dbReference type="FunFam" id="3.30.420.40:FF:000026">
    <property type="entry name" value="Heat shock protein 70"/>
    <property type="match status" value="1"/>
</dbReference>
<evidence type="ECO:0000313" key="9">
    <source>
        <dbReference type="EMBL" id="PIC53195.1"/>
    </source>
</evidence>
<dbReference type="Pfam" id="PF00012">
    <property type="entry name" value="HSP70"/>
    <property type="match status" value="1"/>
</dbReference>
<dbReference type="InterPro" id="IPR018181">
    <property type="entry name" value="Heat_shock_70_CS"/>
</dbReference>
<dbReference type="SUPFAM" id="SSF53383">
    <property type="entry name" value="PLP-dependent transferases"/>
    <property type="match status" value="1"/>
</dbReference>
<dbReference type="InterPro" id="IPR015424">
    <property type="entry name" value="PyrdxlP-dep_Trfase"/>
</dbReference>
<proteinExistence type="inferred from homology"/>
<evidence type="ECO:0000313" key="10">
    <source>
        <dbReference type="Proteomes" id="UP000230233"/>
    </source>
</evidence>
<dbReference type="Gene3D" id="3.30.30.30">
    <property type="match status" value="1"/>
</dbReference>
<dbReference type="InterPro" id="IPR013126">
    <property type="entry name" value="Hsp_70_fam"/>
</dbReference>
<protein>
    <submittedName>
        <fullName evidence="9">Uncharacterized protein</fullName>
    </submittedName>
</protein>